<reference evidence="1 2" key="1">
    <citation type="submission" date="2020-09" db="EMBL/GenBank/DDBJ databases">
        <title>Sinomicrobium weinanense sp. nov., a halophilic bacteria isolated from saline-alkali soil.</title>
        <authorList>
            <person name="Wu P."/>
            <person name="Ren H."/>
            <person name="Mei Y."/>
            <person name="Liang Y."/>
            <person name="Chen Z."/>
        </authorList>
    </citation>
    <scope>NUCLEOTIDE SEQUENCE [LARGE SCALE GENOMIC DNA]</scope>
    <source>
        <strain evidence="1 2">FJxs</strain>
    </source>
</reference>
<dbReference type="AlphaFoldDB" id="A0A926Q190"/>
<proteinExistence type="predicted"/>
<name>A0A926Q190_9FLAO</name>
<organism evidence="1 2">
    <name type="scientific">Sinomicrobium weinanense</name>
    <dbReference type="NCBI Taxonomy" id="2842200"/>
    <lineage>
        <taxon>Bacteria</taxon>
        <taxon>Pseudomonadati</taxon>
        <taxon>Bacteroidota</taxon>
        <taxon>Flavobacteriia</taxon>
        <taxon>Flavobacteriales</taxon>
        <taxon>Flavobacteriaceae</taxon>
        <taxon>Sinomicrobium</taxon>
    </lineage>
</organism>
<protein>
    <recommendedName>
        <fullName evidence="3">Addiction module protein</fullName>
    </recommendedName>
</protein>
<evidence type="ECO:0008006" key="3">
    <source>
        <dbReference type="Google" id="ProtNLM"/>
    </source>
</evidence>
<sequence length="74" mass="8953">MDVQLLKLELIDLLLHTKNKSVLKKIKDIFQENQEIPDTLYDELDKDRIRHLNEETPSYEWEEVKARLQQKYGL</sequence>
<keyword evidence="2" id="KW-1185">Reference proteome</keyword>
<accession>A0A926Q190</accession>
<dbReference type="EMBL" id="JACVDC010000010">
    <property type="protein sequence ID" value="MBC9795443.1"/>
    <property type="molecule type" value="Genomic_DNA"/>
</dbReference>
<evidence type="ECO:0000313" key="1">
    <source>
        <dbReference type="EMBL" id="MBC9795443.1"/>
    </source>
</evidence>
<comment type="caution">
    <text evidence="1">The sequence shown here is derived from an EMBL/GenBank/DDBJ whole genome shotgun (WGS) entry which is preliminary data.</text>
</comment>
<evidence type="ECO:0000313" key="2">
    <source>
        <dbReference type="Proteomes" id="UP000653730"/>
    </source>
</evidence>
<gene>
    <name evidence="1" type="ORF">IBL28_05675</name>
</gene>
<dbReference type="Proteomes" id="UP000653730">
    <property type="component" value="Unassembled WGS sequence"/>
</dbReference>
<dbReference type="RefSeq" id="WP_187964597.1">
    <property type="nucleotide sequence ID" value="NZ_JACVDC010000010.1"/>
</dbReference>